<dbReference type="InterPro" id="IPR016160">
    <property type="entry name" value="Ald_DH_CS_CYS"/>
</dbReference>
<dbReference type="CDD" id="cd07136">
    <property type="entry name" value="ALDH_YwdH-P39616"/>
    <property type="match status" value="1"/>
</dbReference>
<evidence type="ECO:0000256" key="8">
    <source>
        <dbReference type="SAM" id="MobiDB-lite"/>
    </source>
</evidence>
<dbReference type="FunFam" id="3.40.605.10:FF:000004">
    <property type="entry name" value="Aldehyde dehydrogenase"/>
    <property type="match status" value="1"/>
</dbReference>
<dbReference type="InterPro" id="IPR012394">
    <property type="entry name" value="Aldehyde_DH_NAD(P)"/>
</dbReference>
<feature type="active site" evidence="5 6">
    <location>
        <position position="236"/>
    </location>
</feature>
<feature type="compositionally biased region" description="Polar residues" evidence="8">
    <location>
        <begin position="1"/>
        <end position="11"/>
    </location>
</feature>
<dbReference type="InterPro" id="IPR016163">
    <property type="entry name" value="Ald_DH_C"/>
</dbReference>
<dbReference type="PROSITE" id="PS00687">
    <property type="entry name" value="ALDEHYDE_DEHYDR_GLU"/>
    <property type="match status" value="1"/>
</dbReference>
<gene>
    <name evidence="10" type="ORF">OU798_12975</name>
</gene>
<evidence type="ECO:0000256" key="6">
    <source>
        <dbReference type="PROSITE-ProRule" id="PRU10007"/>
    </source>
</evidence>
<dbReference type="RefSeq" id="WP_343333595.1">
    <property type="nucleotide sequence ID" value="NZ_JAPOHD010000027.1"/>
</dbReference>
<dbReference type="PANTHER" id="PTHR43570">
    <property type="entry name" value="ALDEHYDE DEHYDROGENASE"/>
    <property type="match status" value="1"/>
</dbReference>
<dbReference type="InterPro" id="IPR016161">
    <property type="entry name" value="Ald_DH/histidinol_DH"/>
</dbReference>
<evidence type="ECO:0000256" key="7">
    <source>
        <dbReference type="RuleBase" id="RU003345"/>
    </source>
</evidence>
<dbReference type="Proteomes" id="UP001145087">
    <property type="component" value="Unassembled WGS sequence"/>
</dbReference>
<dbReference type="InterPro" id="IPR029510">
    <property type="entry name" value="Ald_DH_CS_GLU"/>
</dbReference>
<comment type="similarity">
    <text evidence="1 4 7">Belongs to the aldehyde dehydrogenase family.</text>
</comment>
<dbReference type="Pfam" id="PF00171">
    <property type="entry name" value="Aldedh"/>
    <property type="match status" value="1"/>
</dbReference>
<feature type="region of interest" description="Disordered" evidence="8">
    <location>
        <begin position="1"/>
        <end position="29"/>
    </location>
</feature>
<dbReference type="Gene3D" id="3.40.605.10">
    <property type="entry name" value="Aldehyde Dehydrogenase, Chain A, domain 1"/>
    <property type="match status" value="1"/>
</dbReference>
<keyword evidence="11" id="KW-1185">Reference proteome</keyword>
<evidence type="ECO:0000256" key="4">
    <source>
        <dbReference type="PIRNR" id="PIRNR036492"/>
    </source>
</evidence>
<dbReference type="SUPFAM" id="SSF53720">
    <property type="entry name" value="ALDH-like"/>
    <property type="match status" value="1"/>
</dbReference>
<comment type="caution">
    <text evidence="10">The sequence shown here is derived from an EMBL/GenBank/DDBJ whole genome shotgun (WGS) entry which is preliminary data.</text>
</comment>
<keyword evidence="3" id="KW-0520">NAD</keyword>
<evidence type="ECO:0000256" key="2">
    <source>
        <dbReference type="ARBA" id="ARBA00023002"/>
    </source>
</evidence>
<dbReference type="GO" id="GO:0006081">
    <property type="term" value="P:aldehyde metabolic process"/>
    <property type="evidence" value="ECO:0007669"/>
    <property type="project" value="InterPro"/>
</dbReference>
<accession>A0A9X3F634</accession>
<feature type="domain" description="Aldehyde dehydrogenase" evidence="9">
    <location>
        <begin position="31"/>
        <end position="454"/>
    </location>
</feature>
<evidence type="ECO:0000313" key="10">
    <source>
        <dbReference type="EMBL" id="MCY1721264.1"/>
    </source>
</evidence>
<reference evidence="10" key="1">
    <citation type="submission" date="2022-11" db="EMBL/GenBank/DDBJ databases">
        <title>Marilongibacter aestuarii gen. nov., sp. nov., isolated from tidal flat sediment.</title>
        <authorList>
            <person name="Jiayan W."/>
        </authorList>
    </citation>
    <scope>NUCLEOTIDE SEQUENCE</scope>
    <source>
        <strain evidence="10">Z1-6</strain>
    </source>
</reference>
<name>A0A9X3F634_9BACT</name>
<dbReference type="InterPro" id="IPR015590">
    <property type="entry name" value="Aldehyde_DH_dom"/>
</dbReference>
<dbReference type="PANTHER" id="PTHR43570:SF16">
    <property type="entry name" value="ALDEHYDE DEHYDROGENASE TYPE III, ISOFORM Q"/>
    <property type="match status" value="1"/>
</dbReference>
<dbReference type="GO" id="GO:0005737">
    <property type="term" value="C:cytoplasm"/>
    <property type="evidence" value="ECO:0007669"/>
    <property type="project" value="TreeGrafter"/>
</dbReference>
<dbReference type="FunFam" id="3.40.309.10:FF:000003">
    <property type="entry name" value="Aldehyde dehydrogenase"/>
    <property type="match status" value="1"/>
</dbReference>
<keyword evidence="2 4" id="KW-0560">Oxidoreductase</keyword>
<dbReference type="PROSITE" id="PS00070">
    <property type="entry name" value="ALDEHYDE_DEHYDR_CYS"/>
    <property type="match status" value="1"/>
</dbReference>
<evidence type="ECO:0000256" key="1">
    <source>
        <dbReference type="ARBA" id="ARBA00009986"/>
    </source>
</evidence>
<evidence type="ECO:0000256" key="3">
    <source>
        <dbReference type="ARBA" id="ARBA00023027"/>
    </source>
</evidence>
<feature type="active site" evidence="5">
    <location>
        <position position="270"/>
    </location>
</feature>
<proteinExistence type="inferred from homology"/>
<dbReference type="AlphaFoldDB" id="A0A9X3F634"/>
<dbReference type="PIRSF" id="PIRSF036492">
    <property type="entry name" value="ALDH"/>
    <property type="match status" value="1"/>
</dbReference>
<dbReference type="EMBL" id="JAPOHD010000027">
    <property type="protein sequence ID" value="MCY1721264.1"/>
    <property type="molecule type" value="Genomic_DNA"/>
</dbReference>
<organism evidence="10 11">
    <name type="scientific">Draconibacterium aestuarii</name>
    <dbReference type="NCBI Taxonomy" id="2998507"/>
    <lineage>
        <taxon>Bacteria</taxon>
        <taxon>Pseudomonadati</taxon>
        <taxon>Bacteroidota</taxon>
        <taxon>Bacteroidia</taxon>
        <taxon>Marinilabiliales</taxon>
        <taxon>Prolixibacteraceae</taxon>
        <taxon>Draconibacterium</taxon>
    </lineage>
</organism>
<evidence type="ECO:0000313" key="11">
    <source>
        <dbReference type="Proteomes" id="UP001145087"/>
    </source>
</evidence>
<protein>
    <recommendedName>
        <fullName evidence="4">Aldehyde dehydrogenase</fullName>
    </recommendedName>
</protein>
<evidence type="ECO:0000259" key="9">
    <source>
        <dbReference type="Pfam" id="PF00171"/>
    </source>
</evidence>
<dbReference type="InterPro" id="IPR016162">
    <property type="entry name" value="Ald_DH_N"/>
</dbReference>
<dbReference type="Gene3D" id="3.40.309.10">
    <property type="entry name" value="Aldehyde Dehydrogenase, Chain A, domain 2"/>
    <property type="match status" value="1"/>
</dbReference>
<dbReference type="GO" id="GO:0004029">
    <property type="term" value="F:aldehyde dehydrogenase (NAD+) activity"/>
    <property type="evidence" value="ECO:0007669"/>
    <property type="project" value="TreeGrafter"/>
</dbReference>
<sequence>MTDGNNNTTVLIQPVLQDDKNKTTTPTNPFSEIVSKQKEYFNTNATKDIGFRIEQLKKIRALLRANESKLYEAIYNDFSKSEFETYATELAVLYHEINLNIKNIKKWSNRKRVTTGLANFPGKSFIIPEPLGNILVIGPWNYPIHLTLMPAVAALAAGNPVLLKTSELPANTSAVIAQLINDNFSKELFCVVEGGVQETTALLELHFDKIFFTGSVPVGKIIYQAAAKNLTPVTLELGGKSPAIIMADCNINISVKRLVWAKFINGGQTCVAPDYVLVEKTIEEKFLLALQIEIEKYHPDTDESRENYLQIINTKNFDRLEKLIDRDRVYLGGRTNREKRYISPTVLKDVSFEEEIMQEEIFGPILPVLSFTNLDTAIRKIKTKPKPLACYIYSKNKRTVNKVLNEVSFGGGAVNDSVMHLSNSNLPFGGVGFSGIGSYHGKAGFDTFSHQKSIMQKPFGFEPNLKYPPYSKLKMNLIKWLIE</sequence>
<evidence type="ECO:0000256" key="5">
    <source>
        <dbReference type="PIRSR" id="PIRSR036492-1"/>
    </source>
</evidence>